<evidence type="ECO:0000256" key="7">
    <source>
        <dbReference type="SAM" id="Phobius"/>
    </source>
</evidence>
<evidence type="ECO:0000256" key="6">
    <source>
        <dbReference type="ARBA" id="ARBA00023136"/>
    </source>
</evidence>
<dbReference type="PANTHER" id="PTHR23517:SF2">
    <property type="entry name" value="MULTIDRUG RESISTANCE PROTEIN MDTH"/>
    <property type="match status" value="1"/>
</dbReference>
<evidence type="ECO:0000259" key="8">
    <source>
        <dbReference type="PROSITE" id="PS50850"/>
    </source>
</evidence>
<evidence type="ECO:0000256" key="5">
    <source>
        <dbReference type="ARBA" id="ARBA00022989"/>
    </source>
</evidence>
<comment type="caution">
    <text evidence="9">The sequence shown here is derived from an EMBL/GenBank/DDBJ whole genome shotgun (WGS) entry which is preliminary data.</text>
</comment>
<feature type="transmembrane region" description="Helical" evidence="7">
    <location>
        <begin position="368"/>
        <end position="388"/>
    </location>
</feature>
<feature type="transmembrane region" description="Helical" evidence="7">
    <location>
        <begin position="70"/>
        <end position="89"/>
    </location>
</feature>
<evidence type="ECO:0000313" key="9">
    <source>
        <dbReference type="EMBL" id="PSW22297.1"/>
    </source>
</evidence>
<feature type="transmembrane region" description="Helical" evidence="7">
    <location>
        <begin position="340"/>
        <end position="362"/>
    </location>
</feature>
<feature type="domain" description="Major facilitator superfamily (MFS) profile" evidence="8">
    <location>
        <begin position="5"/>
        <end position="393"/>
    </location>
</feature>
<dbReference type="InterPro" id="IPR020846">
    <property type="entry name" value="MFS_dom"/>
</dbReference>
<protein>
    <submittedName>
        <fullName evidence="9">MFS transporter</fullName>
    </submittedName>
</protein>
<feature type="transmembrane region" description="Helical" evidence="7">
    <location>
        <begin position="130"/>
        <end position="149"/>
    </location>
</feature>
<keyword evidence="2" id="KW-0813">Transport</keyword>
<evidence type="ECO:0000256" key="2">
    <source>
        <dbReference type="ARBA" id="ARBA00022448"/>
    </source>
</evidence>
<dbReference type="GO" id="GO:0022857">
    <property type="term" value="F:transmembrane transporter activity"/>
    <property type="evidence" value="ECO:0007669"/>
    <property type="project" value="InterPro"/>
</dbReference>
<dbReference type="GO" id="GO:0005886">
    <property type="term" value="C:plasma membrane"/>
    <property type="evidence" value="ECO:0007669"/>
    <property type="project" value="UniProtKB-SubCell"/>
</dbReference>
<evidence type="ECO:0000256" key="1">
    <source>
        <dbReference type="ARBA" id="ARBA00004651"/>
    </source>
</evidence>
<evidence type="ECO:0000313" key="10">
    <source>
        <dbReference type="Proteomes" id="UP000241771"/>
    </source>
</evidence>
<feature type="transmembrane region" description="Helical" evidence="7">
    <location>
        <begin position="301"/>
        <end position="319"/>
    </location>
</feature>
<dbReference type="InterPro" id="IPR036259">
    <property type="entry name" value="MFS_trans_sf"/>
</dbReference>
<dbReference type="SUPFAM" id="SSF103473">
    <property type="entry name" value="MFS general substrate transporter"/>
    <property type="match status" value="1"/>
</dbReference>
<reference evidence="9 10" key="1">
    <citation type="submission" date="2018-01" db="EMBL/GenBank/DDBJ databases">
        <title>Whole genome sequencing of Histamine producing bacteria.</title>
        <authorList>
            <person name="Butler K."/>
        </authorList>
    </citation>
    <scope>NUCLEOTIDE SEQUENCE [LARGE SCALE GENOMIC DNA]</scope>
    <source>
        <strain evidence="9 10">DSM 100436</strain>
    </source>
</reference>
<dbReference type="InterPro" id="IPR011701">
    <property type="entry name" value="MFS"/>
</dbReference>
<dbReference type="AlphaFoldDB" id="A0A2T3P1B3"/>
<feature type="transmembrane region" description="Helical" evidence="7">
    <location>
        <begin position="210"/>
        <end position="229"/>
    </location>
</feature>
<dbReference type="PANTHER" id="PTHR23517">
    <property type="entry name" value="RESISTANCE PROTEIN MDTM, PUTATIVE-RELATED-RELATED"/>
    <property type="match status" value="1"/>
</dbReference>
<dbReference type="Gene3D" id="1.20.1250.20">
    <property type="entry name" value="MFS general substrate transporter like domains"/>
    <property type="match status" value="2"/>
</dbReference>
<feature type="transmembrane region" description="Helical" evidence="7">
    <location>
        <begin position="249"/>
        <end position="269"/>
    </location>
</feature>
<organism evidence="9 10">
    <name type="scientific">Photobacterium sanctipauli</name>
    <dbReference type="NCBI Taxonomy" id="1342794"/>
    <lineage>
        <taxon>Bacteria</taxon>
        <taxon>Pseudomonadati</taxon>
        <taxon>Pseudomonadota</taxon>
        <taxon>Gammaproteobacteria</taxon>
        <taxon>Vibrionales</taxon>
        <taxon>Vibrionaceae</taxon>
        <taxon>Photobacterium</taxon>
    </lineage>
</organism>
<feature type="transmembrane region" description="Helical" evidence="7">
    <location>
        <begin position="42"/>
        <end position="63"/>
    </location>
</feature>
<evidence type="ECO:0000256" key="4">
    <source>
        <dbReference type="ARBA" id="ARBA00022692"/>
    </source>
</evidence>
<evidence type="ECO:0000256" key="3">
    <source>
        <dbReference type="ARBA" id="ARBA00022475"/>
    </source>
</evidence>
<dbReference type="InterPro" id="IPR050171">
    <property type="entry name" value="MFS_Transporters"/>
</dbReference>
<dbReference type="PROSITE" id="PS50850">
    <property type="entry name" value="MFS"/>
    <property type="match status" value="1"/>
</dbReference>
<feature type="transmembrane region" description="Helical" evidence="7">
    <location>
        <begin position="276"/>
        <end position="295"/>
    </location>
</feature>
<feature type="transmembrane region" description="Helical" evidence="7">
    <location>
        <begin position="95"/>
        <end position="118"/>
    </location>
</feature>
<dbReference type="Proteomes" id="UP000241771">
    <property type="component" value="Unassembled WGS sequence"/>
</dbReference>
<comment type="subcellular location">
    <subcellularLocation>
        <location evidence="1">Cell membrane</location>
        <topology evidence="1">Multi-pass membrane protein</topology>
    </subcellularLocation>
</comment>
<keyword evidence="4 7" id="KW-0812">Transmembrane</keyword>
<accession>A0A2T3P1B3</accession>
<keyword evidence="10" id="KW-1185">Reference proteome</keyword>
<dbReference type="OrthoDB" id="8524807at2"/>
<gene>
    <name evidence="9" type="ORF">C9I98_00375</name>
</gene>
<sequence>MNNHHFQIMNFGHALNHFLILIFPTAVLGLQHEWGMAYSELIQLGTLGVLAYGVGALPSGWLGDHWSRKGMMYLFFFGMGGASILTAFAQTPLQLSLGVALIGLFASIYHPVGLAIVFTTATKTGRAIAINGLAGNLGLACAALVTSFLTQSMGWQAAFLIPGVVCLAAGGIYHQVARGLDYLSDDADQQSVSTRERNASGNSAYIQEPVWLRLFISIAVIATFGGLVFQSLTTVLPKILQGTFDISLSAVGLLATTIFAVAALAQLVIGELLDKVEARTLLICVVSAQAAFLLMSAFSSAWWLVVCLIGLVFSMYAQIPINDWLIGKYASSQWRSRVYAVKYLLSFSTGPVAYWLIATIYANNGNFTYLYGLLASLMVLAVLAAYFMPKLNRTQQVACEQ</sequence>
<name>A0A2T3P1B3_9GAMM</name>
<dbReference type="EMBL" id="PYMA01000001">
    <property type="protein sequence ID" value="PSW22297.1"/>
    <property type="molecule type" value="Genomic_DNA"/>
</dbReference>
<proteinExistence type="predicted"/>
<keyword evidence="5 7" id="KW-1133">Transmembrane helix</keyword>
<feature type="transmembrane region" description="Helical" evidence="7">
    <location>
        <begin position="155"/>
        <end position="173"/>
    </location>
</feature>
<keyword evidence="3" id="KW-1003">Cell membrane</keyword>
<dbReference type="Pfam" id="PF07690">
    <property type="entry name" value="MFS_1"/>
    <property type="match status" value="1"/>
</dbReference>
<feature type="transmembrane region" description="Helical" evidence="7">
    <location>
        <begin position="12"/>
        <end position="30"/>
    </location>
</feature>
<keyword evidence="6 7" id="KW-0472">Membrane</keyword>